<proteinExistence type="inferred from homology"/>
<name>A0A7H8QPA0_TALRU</name>
<dbReference type="Pfam" id="PF00106">
    <property type="entry name" value="adh_short"/>
    <property type="match status" value="1"/>
</dbReference>
<dbReference type="PANTHER" id="PTHR24320">
    <property type="entry name" value="RETINOL DEHYDROGENASE"/>
    <property type="match status" value="1"/>
</dbReference>
<protein>
    <recommendedName>
        <fullName evidence="7">Short-chain dehydrogenase</fullName>
    </recommendedName>
</protein>
<evidence type="ECO:0000256" key="2">
    <source>
        <dbReference type="ARBA" id="ARBA00022857"/>
    </source>
</evidence>
<comment type="similarity">
    <text evidence="1 4">Belongs to the short-chain dehydrogenases/reductases (SDR) family.</text>
</comment>
<dbReference type="OrthoDB" id="191139at2759"/>
<evidence type="ECO:0000313" key="6">
    <source>
        <dbReference type="Proteomes" id="UP000509510"/>
    </source>
</evidence>
<dbReference type="InterPro" id="IPR002347">
    <property type="entry name" value="SDR_fam"/>
</dbReference>
<dbReference type="Gene3D" id="3.40.50.720">
    <property type="entry name" value="NAD(P)-binding Rossmann-like Domain"/>
    <property type="match status" value="1"/>
</dbReference>
<evidence type="ECO:0000313" key="5">
    <source>
        <dbReference type="EMBL" id="QKX55291.1"/>
    </source>
</evidence>
<dbReference type="PRINTS" id="PR00081">
    <property type="entry name" value="GDHRDH"/>
</dbReference>
<keyword evidence="2" id="KW-0521">NADP</keyword>
<evidence type="ECO:0000256" key="1">
    <source>
        <dbReference type="ARBA" id="ARBA00006484"/>
    </source>
</evidence>
<dbReference type="SUPFAM" id="SSF51735">
    <property type="entry name" value="NAD(P)-binding Rossmann-fold domains"/>
    <property type="match status" value="1"/>
</dbReference>
<dbReference type="AlphaFoldDB" id="A0A7H8QPA0"/>
<keyword evidence="3" id="KW-0560">Oxidoreductase</keyword>
<reference evidence="6" key="1">
    <citation type="submission" date="2020-06" db="EMBL/GenBank/DDBJ databases">
        <title>A chromosome-scale genome assembly of Talaromyces rugulosus W13939.</title>
        <authorList>
            <person name="Wang B."/>
            <person name="Guo L."/>
            <person name="Ye K."/>
            <person name="Wang L."/>
        </authorList>
    </citation>
    <scope>NUCLEOTIDE SEQUENCE [LARGE SCALE GENOMIC DNA]</scope>
    <source>
        <strain evidence="6">W13939</strain>
    </source>
</reference>
<dbReference type="RefSeq" id="XP_035341470.1">
    <property type="nucleotide sequence ID" value="XM_035485577.1"/>
</dbReference>
<evidence type="ECO:0008006" key="7">
    <source>
        <dbReference type="Google" id="ProtNLM"/>
    </source>
</evidence>
<accession>A0A7H8QPA0</accession>
<dbReference type="GO" id="GO:0016491">
    <property type="term" value="F:oxidoreductase activity"/>
    <property type="evidence" value="ECO:0007669"/>
    <property type="project" value="UniProtKB-KW"/>
</dbReference>
<dbReference type="InterPro" id="IPR036291">
    <property type="entry name" value="NAD(P)-bd_dom_sf"/>
</dbReference>
<evidence type="ECO:0000256" key="3">
    <source>
        <dbReference type="ARBA" id="ARBA00023002"/>
    </source>
</evidence>
<dbReference type="KEGG" id="trg:TRUGW13939_02383"/>
<dbReference type="PRINTS" id="PR00080">
    <property type="entry name" value="SDRFAMILY"/>
</dbReference>
<gene>
    <name evidence="5" type="ORF">TRUGW13939_02383</name>
</gene>
<evidence type="ECO:0000256" key="4">
    <source>
        <dbReference type="RuleBase" id="RU000363"/>
    </source>
</evidence>
<dbReference type="GeneID" id="55989892"/>
<dbReference type="PANTHER" id="PTHR24320:SF283">
    <property type="entry name" value="RETINOL DEHYDROGENASE 11"/>
    <property type="match status" value="1"/>
</dbReference>
<dbReference type="EMBL" id="CP055898">
    <property type="protein sequence ID" value="QKX55291.1"/>
    <property type="molecule type" value="Genomic_DNA"/>
</dbReference>
<dbReference type="Proteomes" id="UP000509510">
    <property type="component" value="Chromosome I"/>
</dbReference>
<keyword evidence="6" id="KW-1185">Reference proteome</keyword>
<sequence length="326" mass="35969">MAKYQFETTGAEVATDCAASIKDKVVLITGVSPGGLGAVLALTIAEHAPRLLILAGRNVGKIEKTAEDIYAVAPTVSTRILKLDLSSQRQVREAARDVNGYQEHIDVLVNNSGIMAPPFELTEDGIESQFATNHIGHFLFTNLIVNKIASSTDRKQVSRIVNVSSNGYRLSPIRFNDWNFDNGKVYNPWIAYGQTKTANMLFSKSLASKLGKRGIISLSLHPGTISTNLASSLSQTDFGDLQEIDRQQGHREFWGGFNYKTLEQGVATHVFASFHDSISLKDDNGAYLDNSRVLLPEEVGSWGRDEVEAEKLWKLSEEILGEKFEY</sequence>
<organism evidence="5 6">
    <name type="scientific">Talaromyces rugulosus</name>
    <name type="common">Penicillium rugulosum</name>
    <dbReference type="NCBI Taxonomy" id="121627"/>
    <lineage>
        <taxon>Eukaryota</taxon>
        <taxon>Fungi</taxon>
        <taxon>Dikarya</taxon>
        <taxon>Ascomycota</taxon>
        <taxon>Pezizomycotina</taxon>
        <taxon>Eurotiomycetes</taxon>
        <taxon>Eurotiomycetidae</taxon>
        <taxon>Eurotiales</taxon>
        <taxon>Trichocomaceae</taxon>
        <taxon>Talaromyces</taxon>
        <taxon>Talaromyces sect. Islandici</taxon>
    </lineage>
</organism>